<dbReference type="Gene3D" id="3.60.21.10">
    <property type="match status" value="1"/>
</dbReference>
<accession>A0A0R1UCT2</accession>
<evidence type="ECO:0000256" key="1">
    <source>
        <dbReference type="ARBA" id="ARBA00010555"/>
    </source>
</evidence>
<comment type="caution">
    <text evidence="10">The sequence shown here is derived from an EMBL/GenBank/DDBJ whole genome shotgun (WGS) entry which is preliminary data.</text>
</comment>
<dbReference type="InterPro" id="IPR026843">
    <property type="entry name" value="SbcD_C"/>
</dbReference>
<dbReference type="InterPro" id="IPR029052">
    <property type="entry name" value="Metallo-depent_PP-like"/>
</dbReference>
<protein>
    <recommendedName>
        <fullName evidence="3 7">Nuclease SbcCD subunit D</fullName>
    </recommendedName>
</protein>
<dbReference type="Pfam" id="PF12320">
    <property type="entry name" value="SbcD_C"/>
    <property type="match status" value="1"/>
</dbReference>
<dbReference type="GO" id="GO:0006260">
    <property type="term" value="P:DNA replication"/>
    <property type="evidence" value="ECO:0007669"/>
    <property type="project" value="UniProtKB-KW"/>
</dbReference>
<evidence type="ECO:0000256" key="5">
    <source>
        <dbReference type="ARBA" id="ARBA00022801"/>
    </source>
</evidence>
<evidence type="ECO:0000256" key="7">
    <source>
        <dbReference type="RuleBase" id="RU363069"/>
    </source>
</evidence>
<dbReference type="InterPro" id="IPR050535">
    <property type="entry name" value="DNA_Repair-Maintenance_Comp"/>
</dbReference>
<dbReference type="RefSeq" id="WP_056955402.1">
    <property type="nucleotide sequence ID" value="NZ_AZFK01000077.1"/>
</dbReference>
<feature type="domain" description="Calcineurin-like phosphoesterase" evidence="8">
    <location>
        <begin position="1"/>
        <end position="215"/>
    </location>
</feature>
<name>A0A0R1UCT2_9LACO</name>
<dbReference type="PATRIC" id="fig|1423760.3.peg.429"/>
<evidence type="ECO:0000259" key="8">
    <source>
        <dbReference type="Pfam" id="PF00149"/>
    </source>
</evidence>
<dbReference type="GO" id="GO:0004519">
    <property type="term" value="F:endonuclease activity"/>
    <property type="evidence" value="ECO:0007669"/>
    <property type="project" value="UniProtKB-KW"/>
</dbReference>
<evidence type="ECO:0000256" key="6">
    <source>
        <dbReference type="ARBA" id="ARBA00022839"/>
    </source>
</evidence>
<dbReference type="AlphaFoldDB" id="A0A0R1UCT2"/>
<dbReference type="EMBL" id="AZFK01000077">
    <property type="protein sequence ID" value="KRL88466.1"/>
    <property type="molecule type" value="Genomic_DNA"/>
</dbReference>
<feature type="domain" description="Nuclease SbcCD subunit D C-terminal" evidence="9">
    <location>
        <begin position="263"/>
        <end position="349"/>
    </location>
</feature>
<keyword evidence="4 7" id="KW-0540">Nuclease</keyword>
<keyword evidence="7" id="KW-0235">DNA replication</keyword>
<reference evidence="10 11" key="1">
    <citation type="journal article" date="2015" name="Genome Announc.">
        <title>Expanding the biotechnology potential of lactobacilli through comparative genomics of 213 strains and associated genera.</title>
        <authorList>
            <person name="Sun Z."/>
            <person name="Harris H.M."/>
            <person name="McCann A."/>
            <person name="Guo C."/>
            <person name="Argimon S."/>
            <person name="Zhang W."/>
            <person name="Yang X."/>
            <person name="Jeffery I.B."/>
            <person name="Cooney J.C."/>
            <person name="Kagawa T.F."/>
            <person name="Liu W."/>
            <person name="Song Y."/>
            <person name="Salvetti E."/>
            <person name="Wrobel A."/>
            <person name="Rasinkangas P."/>
            <person name="Parkhill J."/>
            <person name="Rea M.C."/>
            <person name="O'Sullivan O."/>
            <person name="Ritari J."/>
            <person name="Douillard F.P."/>
            <person name="Paul Ross R."/>
            <person name="Yang R."/>
            <person name="Briner A.E."/>
            <person name="Felis G.E."/>
            <person name="de Vos W.M."/>
            <person name="Barrangou R."/>
            <person name="Klaenhammer T.R."/>
            <person name="Caufield P.W."/>
            <person name="Cui Y."/>
            <person name="Zhang H."/>
            <person name="O'Toole P.W."/>
        </authorList>
    </citation>
    <scope>NUCLEOTIDE SEQUENCE [LARGE SCALE GENOMIC DNA]</scope>
    <source>
        <strain evidence="10 11">DSM 15946</strain>
    </source>
</reference>
<evidence type="ECO:0000313" key="10">
    <source>
        <dbReference type="EMBL" id="KRL88466.1"/>
    </source>
</evidence>
<evidence type="ECO:0000259" key="9">
    <source>
        <dbReference type="Pfam" id="PF12320"/>
    </source>
</evidence>
<dbReference type="PANTHER" id="PTHR30337">
    <property type="entry name" value="COMPONENT OF ATP-DEPENDENT DSDNA EXONUCLEASE"/>
    <property type="match status" value="1"/>
</dbReference>
<dbReference type="InterPro" id="IPR041796">
    <property type="entry name" value="Mre11_N"/>
</dbReference>
<organism evidence="10 11">
    <name type="scientific">Limosilactobacillus ingluviei DSM 15946</name>
    <dbReference type="NCBI Taxonomy" id="1423760"/>
    <lineage>
        <taxon>Bacteria</taxon>
        <taxon>Bacillati</taxon>
        <taxon>Bacillota</taxon>
        <taxon>Bacilli</taxon>
        <taxon>Lactobacillales</taxon>
        <taxon>Lactobacillaceae</taxon>
        <taxon>Limosilactobacillus</taxon>
    </lineage>
</organism>
<evidence type="ECO:0000256" key="2">
    <source>
        <dbReference type="ARBA" id="ARBA00011322"/>
    </source>
</evidence>
<dbReference type="GO" id="GO:0008408">
    <property type="term" value="F:3'-5' exonuclease activity"/>
    <property type="evidence" value="ECO:0007669"/>
    <property type="project" value="InterPro"/>
</dbReference>
<dbReference type="Proteomes" id="UP000050816">
    <property type="component" value="Unassembled WGS sequence"/>
</dbReference>
<gene>
    <name evidence="7" type="primary">sbcD</name>
    <name evidence="10" type="ORF">FC43_GL000410</name>
</gene>
<keyword evidence="6 7" id="KW-0269">Exonuclease</keyword>
<dbReference type="GO" id="GO:0006310">
    <property type="term" value="P:DNA recombination"/>
    <property type="evidence" value="ECO:0007669"/>
    <property type="project" value="UniProtKB-KW"/>
</dbReference>
<comment type="subunit">
    <text evidence="2 7">Heterodimer of SbcC and SbcD.</text>
</comment>
<dbReference type="Pfam" id="PF00149">
    <property type="entry name" value="Metallophos"/>
    <property type="match status" value="1"/>
</dbReference>
<keyword evidence="7" id="KW-0233">DNA recombination</keyword>
<dbReference type="InterPro" id="IPR004843">
    <property type="entry name" value="Calcineurin-like_PHP"/>
</dbReference>
<dbReference type="NCBIfam" id="TIGR00619">
    <property type="entry name" value="sbcd"/>
    <property type="match status" value="1"/>
</dbReference>
<dbReference type="CDD" id="cd00840">
    <property type="entry name" value="MPP_Mre11_N"/>
    <property type="match status" value="1"/>
</dbReference>
<keyword evidence="5 7" id="KW-0378">Hydrolase</keyword>
<evidence type="ECO:0000313" key="11">
    <source>
        <dbReference type="Proteomes" id="UP000050816"/>
    </source>
</evidence>
<dbReference type="InterPro" id="IPR004593">
    <property type="entry name" value="SbcD"/>
</dbReference>
<dbReference type="SUPFAM" id="SSF56300">
    <property type="entry name" value="Metallo-dependent phosphatases"/>
    <property type="match status" value="1"/>
</dbReference>
<sequence>MRFLHTADWHLGKKLNGFDLAADQWAMFKQIESVALTEQVDALVLAGDLFDRAVPSEATVDQLKKMLAQLNLVDRFPILAISGNHDSAPRLGMASAWYRAHGLYLVTEFAQAFEPIVIGDTQFFLLPYFTLQAARNYFADEQLRDLNQVMAKVVATMQAQFAPDKHHVLVAHFFAAGSQRTPASETMIEVGGLAAVDVALLAPFDYVALGHLHNPQALKTKRVKYSGSPLKLSASEATMTKGVRVVDLAADRVAWQPLSQHPDLVKVTGSFAELTAPEQVAAIDRENYYLLTLTDQNEIPDVMAKLREFYPRILSLHFTRQLNQPAVQTMHNLTEKSPLEQLAAFYEQTTGQPLTARQQKWAAEGLAKIKGEDDATTQA</sequence>
<evidence type="ECO:0000256" key="4">
    <source>
        <dbReference type="ARBA" id="ARBA00022722"/>
    </source>
</evidence>
<evidence type="ECO:0000256" key="3">
    <source>
        <dbReference type="ARBA" id="ARBA00013365"/>
    </source>
</evidence>
<comment type="function">
    <text evidence="7">SbcCD cleaves DNA hairpin structures. These structures can inhibit DNA replication and are intermediates in certain DNA recombination reactions. The complex acts as a 3'-&gt;5' double strand exonuclease that can open hairpins. It also has a 5' single-strand endonuclease activity.</text>
</comment>
<comment type="similarity">
    <text evidence="1 7">Belongs to the SbcD family.</text>
</comment>
<dbReference type="PANTHER" id="PTHR30337:SF0">
    <property type="entry name" value="NUCLEASE SBCCD SUBUNIT D"/>
    <property type="match status" value="1"/>
</dbReference>
<proteinExistence type="inferred from homology"/>
<keyword evidence="7" id="KW-0255">Endonuclease</keyword>